<gene>
    <name evidence="12" type="primary">g10319</name>
    <name evidence="12" type="ORF">VP750_LOCUS9275</name>
</gene>
<dbReference type="InterPro" id="IPR013216">
    <property type="entry name" value="Methyltransf_11"/>
</dbReference>
<dbReference type="InterPro" id="IPR022238">
    <property type="entry name" value="Bud23_C"/>
</dbReference>
<dbReference type="PANTHER" id="PTHR12734:SF0">
    <property type="entry name" value="18S RRNA (GUANINE-N(7))-METHYLTRANSFERASE-RELATED"/>
    <property type="match status" value="1"/>
</dbReference>
<dbReference type="Pfam" id="PF12589">
    <property type="entry name" value="WBS_methylT"/>
    <property type="match status" value="1"/>
</dbReference>
<dbReference type="InterPro" id="IPR029063">
    <property type="entry name" value="SAM-dependent_MTases_sf"/>
</dbReference>
<evidence type="ECO:0000256" key="9">
    <source>
        <dbReference type="SAM" id="MobiDB-lite"/>
    </source>
</evidence>
<proteinExistence type="inferred from homology"/>
<dbReference type="SUPFAM" id="SSF53335">
    <property type="entry name" value="S-adenosyl-L-methionine-dependent methyltransferases"/>
    <property type="match status" value="1"/>
</dbReference>
<keyword evidence="13" id="KW-1185">Reference proteome</keyword>
<feature type="domain" description="Methyltransferase type 11" evidence="10">
    <location>
        <begin position="58"/>
        <end position="136"/>
    </location>
</feature>
<evidence type="ECO:0000256" key="1">
    <source>
        <dbReference type="ARBA" id="ARBA00004123"/>
    </source>
</evidence>
<dbReference type="InterPro" id="IPR039769">
    <property type="entry name" value="Bud23-like"/>
</dbReference>
<keyword evidence="4" id="KW-0963">Cytoplasm</keyword>
<dbReference type="Gene3D" id="3.40.50.150">
    <property type="entry name" value="Vaccinia Virus protein VP39"/>
    <property type="match status" value="1"/>
</dbReference>
<evidence type="ECO:0000256" key="5">
    <source>
        <dbReference type="ARBA" id="ARBA00022603"/>
    </source>
</evidence>
<dbReference type="CDD" id="cd02440">
    <property type="entry name" value="AdoMet_MTases"/>
    <property type="match status" value="1"/>
</dbReference>
<feature type="domain" description="18S rRNA (guanine(1575)-N(7))-methyltransferase Bud23 C-terminal" evidence="11">
    <location>
        <begin position="204"/>
        <end position="291"/>
    </location>
</feature>
<evidence type="ECO:0000256" key="7">
    <source>
        <dbReference type="ARBA" id="ARBA00022691"/>
    </source>
</evidence>
<evidence type="ECO:0000259" key="11">
    <source>
        <dbReference type="Pfam" id="PF12589"/>
    </source>
</evidence>
<keyword evidence="7" id="KW-0949">S-adenosyl-L-methionine</keyword>
<evidence type="ECO:0000259" key="10">
    <source>
        <dbReference type="Pfam" id="PF08241"/>
    </source>
</evidence>
<keyword evidence="5" id="KW-0489">Methyltransferase</keyword>
<feature type="region of interest" description="Disordered" evidence="9">
    <location>
        <begin position="216"/>
        <end position="253"/>
    </location>
</feature>
<dbReference type="EMBL" id="CAXHTA020000017">
    <property type="protein sequence ID" value="CAL5227369.1"/>
    <property type="molecule type" value="Genomic_DNA"/>
</dbReference>
<keyword evidence="6" id="KW-0808">Transferase</keyword>
<accession>A0ABP1G517</accession>
<comment type="subcellular location">
    <subcellularLocation>
        <location evidence="2">Cytoplasm</location>
    </subcellularLocation>
    <subcellularLocation>
        <location evidence="1">Nucleus</location>
    </subcellularLocation>
</comment>
<dbReference type="Pfam" id="PF08241">
    <property type="entry name" value="Methyltransf_11"/>
    <property type="match status" value="1"/>
</dbReference>
<evidence type="ECO:0000256" key="8">
    <source>
        <dbReference type="ARBA" id="ARBA00023242"/>
    </source>
</evidence>
<evidence type="ECO:0000256" key="4">
    <source>
        <dbReference type="ARBA" id="ARBA00022490"/>
    </source>
</evidence>
<comment type="similarity">
    <text evidence="3">Belongs to the class I-like SAM-binding methyltransferase superfamily. BUD23/WBSCR22 family.</text>
</comment>
<evidence type="ECO:0000256" key="2">
    <source>
        <dbReference type="ARBA" id="ARBA00004496"/>
    </source>
</evidence>
<organism evidence="12 13">
    <name type="scientific">Coccomyxa viridis</name>
    <dbReference type="NCBI Taxonomy" id="1274662"/>
    <lineage>
        <taxon>Eukaryota</taxon>
        <taxon>Viridiplantae</taxon>
        <taxon>Chlorophyta</taxon>
        <taxon>core chlorophytes</taxon>
        <taxon>Trebouxiophyceae</taxon>
        <taxon>Trebouxiophyceae incertae sedis</taxon>
        <taxon>Coccomyxaceae</taxon>
        <taxon>Coccomyxa</taxon>
    </lineage>
</organism>
<evidence type="ECO:0000256" key="6">
    <source>
        <dbReference type="ARBA" id="ARBA00022679"/>
    </source>
</evidence>
<evidence type="ECO:0000256" key="3">
    <source>
        <dbReference type="ARBA" id="ARBA00005547"/>
    </source>
</evidence>
<name>A0ABP1G517_9CHLO</name>
<dbReference type="Proteomes" id="UP001497392">
    <property type="component" value="Unassembled WGS sequence"/>
</dbReference>
<sequence length="293" mass="31982">MTKGDRPEHTAPPEIFYNEDEARKYTTNSRMIAIQAQLTERALELLALPDNGKTKLLLDLGCGSGLSGAALTDQGHAWVGMDISEAMLDVALDREVEGDLCVGDLGQGLPFRTGTFDGAISISAVQWLCNADFKGADPRKRMRRFFDTLYSSLNRGARAVLQIYPENAVQAQSLTTAAMRAGFSGGLVVDFPHSTRAKKYFLVLMVGGMTAVPEPKGLSGEASDEEGAHVSVAGRTHGRKKQRTGGHSMISSRHPEAKGKAWIFKKKEQARRKGYASIPVDTKYTGRKRKAYF</sequence>
<keyword evidence="8" id="KW-0539">Nucleus</keyword>
<evidence type="ECO:0000313" key="13">
    <source>
        <dbReference type="Proteomes" id="UP001497392"/>
    </source>
</evidence>
<comment type="caution">
    <text evidence="12">The sequence shown here is derived from an EMBL/GenBank/DDBJ whole genome shotgun (WGS) entry which is preliminary data.</text>
</comment>
<evidence type="ECO:0000313" key="12">
    <source>
        <dbReference type="EMBL" id="CAL5227369.1"/>
    </source>
</evidence>
<protein>
    <submittedName>
        <fullName evidence="12">G10319 protein</fullName>
    </submittedName>
</protein>
<dbReference type="PANTHER" id="PTHR12734">
    <property type="entry name" value="METHYLTRANSFERASE-RELATED"/>
    <property type="match status" value="1"/>
</dbReference>
<reference evidence="12 13" key="1">
    <citation type="submission" date="2024-06" db="EMBL/GenBank/DDBJ databases">
        <authorList>
            <person name="Kraege A."/>
            <person name="Thomma B."/>
        </authorList>
    </citation>
    <scope>NUCLEOTIDE SEQUENCE [LARGE SCALE GENOMIC DNA]</scope>
</reference>